<keyword evidence="3" id="KW-1185">Reference proteome</keyword>
<feature type="compositionally biased region" description="Basic and acidic residues" evidence="1">
    <location>
        <begin position="52"/>
        <end position="61"/>
    </location>
</feature>
<gene>
    <name evidence="2" type="ORF">CEUSTIGMA_g9033.t1</name>
</gene>
<evidence type="ECO:0000313" key="2">
    <source>
        <dbReference type="EMBL" id="GAX81605.1"/>
    </source>
</evidence>
<comment type="caution">
    <text evidence="2">The sequence shown here is derived from an EMBL/GenBank/DDBJ whole genome shotgun (WGS) entry which is preliminary data.</text>
</comment>
<feature type="region of interest" description="Disordered" evidence="1">
    <location>
        <begin position="219"/>
        <end position="323"/>
    </location>
</feature>
<dbReference type="AlphaFoldDB" id="A0A250XEV3"/>
<dbReference type="EMBL" id="BEGY01000067">
    <property type="protein sequence ID" value="GAX81605.1"/>
    <property type="molecule type" value="Genomic_DNA"/>
</dbReference>
<protein>
    <submittedName>
        <fullName evidence="2">Uncharacterized protein</fullName>
    </submittedName>
</protein>
<feature type="region of interest" description="Disordered" evidence="1">
    <location>
        <begin position="1"/>
        <end position="83"/>
    </location>
</feature>
<feature type="compositionally biased region" description="Low complexity" evidence="1">
    <location>
        <begin position="242"/>
        <end position="298"/>
    </location>
</feature>
<dbReference type="Proteomes" id="UP000232323">
    <property type="component" value="Unassembled WGS sequence"/>
</dbReference>
<sequence>MQFKAKLVNKQRGAAWGSASTSTPNDEESREAVTLMGEDTASAVSPWQAETIGRKGKEYFRQQEGPQDPPTSLGGGASSPFNNELADKLKARQGVLAEAEAQALALIKQGGQHDPSGPPVIAANASAELSDKLKRQQQALKVCDEAIDISSVLQHATAAGSSTFNVIGTTHPVWSNPASPFGAELAGALQRRAVAACAAADGASCSNSTPIHRHDAAAVMTPSSSHSLAAGAGAGGLNYRETPTPFSLGTPGSSSGTPAPGSSSGTPAPGSSSGTPAPGSSSGTPAPGSSSGTPAPGSELAEIMRQRQARAAAAGTAQFSSQQ</sequence>
<evidence type="ECO:0000256" key="1">
    <source>
        <dbReference type="SAM" id="MobiDB-lite"/>
    </source>
</evidence>
<organism evidence="2 3">
    <name type="scientific">Chlamydomonas eustigma</name>
    <dbReference type="NCBI Taxonomy" id="1157962"/>
    <lineage>
        <taxon>Eukaryota</taxon>
        <taxon>Viridiplantae</taxon>
        <taxon>Chlorophyta</taxon>
        <taxon>core chlorophytes</taxon>
        <taxon>Chlorophyceae</taxon>
        <taxon>CS clade</taxon>
        <taxon>Chlamydomonadales</taxon>
        <taxon>Chlamydomonadaceae</taxon>
        <taxon>Chlamydomonas</taxon>
    </lineage>
</organism>
<proteinExistence type="predicted"/>
<reference evidence="2 3" key="1">
    <citation type="submission" date="2017-08" db="EMBL/GenBank/DDBJ databases">
        <title>Acidophilic green algal genome provides insights into adaptation to an acidic environment.</title>
        <authorList>
            <person name="Hirooka S."/>
            <person name="Hirose Y."/>
            <person name="Kanesaki Y."/>
            <person name="Higuchi S."/>
            <person name="Fujiwara T."/>
            <person name="Onuma R."/>
            <person name="Era A."/>
            <person name="Ohbayashi R."/>
            <person name="Uzuka A."/>
            <person name="Nozaki H."/>
            <person name="Yoshikawa H."/>
            <person name="Miyagishima S.Y."/>
        </authorList>
    </citation>
    <scope>NUCLEOTIDE SEQUENCE [LARGE SCALE GENOMIC DNA]</scope>
    <source>
        <strain evidence="2 3">NIES-2499</strain>
    </source>
</reference>
<feature type="compositionally biased region" description="Low complexity" evidence="1">
    <location>
        <begin position="309"/>
        <end position="323"/>
    </location>
</feature>
<accession>A0A250XEV3</accession>
<name>A0A250XEV3_9CHLO</name>
<evidence type="ECO:0000313" key="3">
    <source>
        <dbReference type="Proteomes" id="UP000232323"/>
    </source>
</evidence>